<evidence type="ECO:0000256" key="2">
    <source>
        <dbReference type="ARBA" id="ARBA00005551"/>
    </source>
</evidence>
<evidence type="ECO:0000313" key="10">
    <source>
        <dbReference type="EMBL" id="SFK87856.1"/>
    </source>
</evidence>
<gene>
    <name evidence="10" type="ORF">SAMN04488125_105149</name>
</gene>
<feature type="transmembrane region" description="Helical" evidence="8">
    <location>
        <begin position="340"/>
        <end position="362"/>
    </location>
</feature>
<feature type="domain" description="RCK N-terminal" evidence="9">
    <location>
        <begin position="428"/>
        <end position="545"/>
    </location>
</feature>
<feature type="transmembrane region" description="Helical" evidence="8">
    <location>
        <begin position="118"/>
        <end position="137"/>
    </location>
</feature>
<dbReference type="GO" id="GO:1902600">
    <property type="term" value="P:proton transmembrane transport"/>
    <property type="evidence" value="ECO:0007669"/>
    <property type="project" value="InterPro"/>
</dbReference>
<evidence type="ECO:0000256" key="3">
    <source>
        <dbReference type="ARBA" id="ARBA00022448"/>
    </source>
</evidence>
<dbReference type="InterPro" id="IPR003148">
    <property type="entry name" value="RCK_N"/>
</dbReference>
<feature type="compositionally biased region" description="Low complexity" evidence="7">
    <location>
        <begin position="583"/>
        <end position="594"/>
    </location>
</feature>
<reference evidence="11" key="1">
    <citation type="submission" date="2016-10" db="EMBL/GenBank/DDBJ databases">
        <authorList>
            <person name="Varghese N."/>
            <person name="Submissions S."/>
        </authorList>
    </citation>
    <scope>NUCLEOTIDE SEQUENCE [LARGE SCALE GENOMIC DNA]</scope>
    <source>
        <strain evidence="11">CGMCC 1.6474</strain>
    </source>
</reference>
<feature type="transmembrane region" description="Helical" evidence="8">
    <location>
        <begin position="33"/>
        <end position="51"/>
    </location>
</feature>
<evidence type="ECO:0000256" key="6">
    <source>
        <dbReference type="ARBA" id="ARBA00023136"/>
    </source>
</evidence>
<evidence type="ECO:0000256" key="5">
    <source>
        <dbReference type="ARBA" id="ARBA00022989"/>
    </source>
</evidence>
<evidence type="ECO:0000259" key="9">
    <source>
        <dbReference type="PROSITE" id="PS51201"/>
    </source>
</evidence>
<dbReference type="GO" id="GO:0015297">
    <property type="term" value="F:antiporter activity"/>
    <property type="evidence" value="ECO:0007669"/>
    <property type="project" value="InterPro"/>
</dbReference>
<feature type="transmembrane region" description="Helical" evidence="8">
    <location>
        <begin position="191"/>
        <end position="211"/>
    </location>
</feature>
<keyword evidence="5 8" id="KW-1133">Transmembrane helix</keyword>
<evidence type="ECO:0000256" key="1">
    <source>
        <dbReference type="ARBA" id="ARBA00004141"/>
    </source>
</evidence>
<proteinExistence type="inferred from homology"/>
<keyword evidence="4 8" id="KW-0812">Transmembrane</keyword>
<feature type="transmembrane region" description="Helical" evidence="8">
    <location>
        <begin position="232"/>
        <end position="261"/>
    </location>
</feature>
<comment type="similarity">
    <text evidence="2">Belongs to the monovalent cation:proton antiporter 2 (CPA2) transporter (TC 2.A.37) family.</text>
</comment>
<evidence type="ECO:0000313" key="11">
    <source>
        <dbReference type="Proteomes" id="UP000198804"/>
    </source>
</evidence>
<evidence type="ECO:0000256" key="8">
    <source>
        <dbReference type="SAM" id="Phobius"/>
    </source>
</evidence>
<dbReference type="Pfam" id="PF00999">
    <property type="entry name" value="Na_H_Exchanger"/>
    <property type="match status" value="1"/>
</dbReference>
<dbReference type="NCBIfam" id="NF007950">
    <property type="entry name" value="PRK10669.1"/>
    <property type="match status" value="1"/>
</dbReference>
<keyword evidence="6 8" id="KW-0472">Membrane</keyword>
<keyword evidence="3" id="KW-0813">Transport</keyword>
<dbReference type="AlphaFoldDB" id="A0A1I4D6S8"/>
<evidence type="ECO:0000256" key="7">
    <source>
        <dbReference type="SAM" id="MobiDB-lite"/>
    </source>
</evidence>
<feature type="transmembrane region" description="Helical" evidence="8">
    <location>
        <begin position="6"/>
        <end position="26"/>
    </location>
</feature>
<dbReference type="EMBL" id="FOSV01000005">
    <property type="protein sequence ID" value="SFK87856.1"/>
    <property type="molecule type" value="Genomic_DNA"/>
</dbReference>
<dbReference type="Proteomes" id="UP000198804">
    <property type="component" value="Unassembled WGS sequence"/>
</dbReference>
<dbReference type="GO" id="GO:0006813">
    <property type="term" value="P:potassium ion transport"/>
    <property type="evidence" value="ECO:0007669"/>
    <property type="project" value="InterPro"/>
</dbReference>
<keyword evidence="11" id="KW-1185">Reference proteome</keyword>
<feature type="transmembrane region" description="Helical" evidence="8">
    <location>
        <begin position="88"/>
        <end position="112"/>
    </location>
</feature>
<organism evidence="10 11">
    <name type="scientific">Methylorubrum salsuginis</name>
    <dbReference type="NCBI Taxonomy" id="414703"/>
    <lineage>
        <taxon>Bacteria</taxon>
        <taxon>Pseudomonadati</taxon>
        <taxon>Pseudomonadota</taxon>
        <taxon>Alphaproteobacteria</taxon>
        <taxon>Hyphomicrobiales</taxon>
        <taxon>Methylobacteriaceae</taxon>
        <taxon>Methylorubrum</taxon>
    </lineage>
</organism>
<dbReference type="OrthoDB" id="9781411at2"/>
<dbReference type="STRING" id="414703.SAMN04488125_105149"/>
<sequence>MHHATGLISIIALGLVCAFVGGMAAQRLRLPPLVGYLVAGIAIGPFTPGFVGDPELAAQLAELGVILLMFGVGLHFSLKDLMAVRAIALPGAVVQIAAATAMGAGLAAAFGWSLGAGIVFGLALSVASTVVLLRALEGRGLLDSDKGRIAVGWLIVEDLAMVLALVLLPALAPSLGGVAPQGGQGGAAHGLLATLALTLAKVGVFMAVMLIGGRRFVPYLLGLAARTGSRELFTLAVLASAVGIAFASSELFGVSFALGAFFAGMVLAESDLSHQAAADSLPLQDAFAVLFFVSVGMLFDPGILIREPLSVLGVLGVIVVGKSLAAIAIVLAFGHPVGTALTIAASLAQIGEFSFILAGLGIGLKLLPEPGRDLILGGALLSITLNPLFFALAERASAWLGERPEWRRRLERRGAAPLAVGGHEPGMAGHAVLVGYGRVGSAIAGALADWNLPYVVVERDRRRVEELRAVGVPAVFGDAAAPGILEAADIGSARLLVVATPDSHQGRRLLRKARAANPTIDSVVRTHSDAERRRLEEDGVGLVLMAERELALGMMTYALRSLGVREGDARLFVDTSRTESQVAPATEPESPAPELRQRRDEPE</sequence>
<feature type="transmembrane region" description="Helical" evidence="8">
    <location>
        <begin position="57"/>
        <end position="76"/>
    </location>
</feature>
<dbReference type="InterPro" id="IPR038770">
    <property type="entry name" value="Na+/solute_symporter_sf"/>
</dbReference>
<dbReference type="Gene3D" id="3.40.50.720">
    <property type="entry name" value="NAD(P)-binding Rossmann-like Domain"/>
    <property type="match status" value="1"/>
</dbReference>
<feature type="transmembrane region" description="Helical" evidence="8">
    <location>
        <begin position="149"/>
        <end position="171"/>
    </location>
</feature>
<dbReference type="Pfam" id="PF02254">
    <property type="entry name" value="TrkA_N"/>
    <property type="match status" value="1"/>
</dbReference>
<dbReference type="GO" id="GO:0016020">
    <property type="term" value="C:membrane"/>
    <property type="evidence" value="ECO:0007669"/>
    <property type="project" value="UniProtKB-SubCell"/>
</dbReference>
<dbReference type="RefSeq" id="WP_091944231.1">
    <property type="nucleotide sequence ID" value="NZ_FOSV01000005.1"/>
</dbReference>
<feature type="transmembrane region" description="Helical" evidence="8">
    <location>
        <begin position="281"/>
        <end position="299"/>
    </location>
</feature>
<name>A0A1I4D6S8_9HYPH</name>
<feature type="transmembrane region" description="Helical" evidence="8">
    <location>
        <begin position="374"/>
        <end position="393"/>
    </location>
</feature>
<protein>
    <submittedName>
        <fullName evidence="10">Kef-type potassium/proton antiporter, CPA2 family</fullName>
    </submittedName>
</protein>
<evidence type="ECO:0000256" key="4">
    <source>
        <dbReference type="ARBA" id="ARBA00022692"/>
    </source>
</evidence>
<accession>A0A1I4D6S8</accession>
<feature type="transmembrane region" description="Helical" evidence="8">
    <location>
        <begin position="311"/>
        <end position="334"/>
    </location>
</feature>
<dbReference type="InterPro" id="IPR036291">
    <property type="entry name" value="NAD(P)-bd_dom_sf"/>
</dbReference>
<dbReference type="PANTHER" id="PTHR42751">
    <property type="entry name" value="SODIUM/HYDROGEN EXCHANGER FAMILY/TRKA DOMAIN PROTEIN"/>
    <property type="match status" value="1"/>
</dbReference>
<dbReference type="PROSITE" id="PS51201">
    <property type="entry name" value="RCK_N"/>
    <property type="match status" value="1"/>
</dbReference>
<dbReference type="InterPro" id="IPR006153">
    <property type="entry name" value="Cation/H_exchanger_TM"/>
</dbReference>
<comment type="subcellular location">
    <subcellularLocation>
        <location evidence="1">Membrane</location>
        <topology evidence="1">Multi-pass membrane protein</topology>
    </subcellularLocation>
</comment>
<dbReference type="SUPFAM" id="SSF51735">
    <property type="entry name" value="NAD(P)-binding Rossmann-fold domains"/>
    <property type="match status" value="1"/>
</dbReference>
<dbReference type="PANTHER" id="PTHR42751:SF1">
    <property type="entry name" value="CATION_PROTON ANTIPORTER YBAL-RELATED"/>
    <property type="match status" value="1"/>
</dbReference>
<feature type="region of interest" description="Disordered" evidence="7">
    <location>
        <begin position="576"/>
        <end position="603"/>
    </location>
</feature>
<dbReference type="Gene3D" id="1.20.1530.20">
    <property type="match status" value="1"/>
</dbReference>